<dbReference type="GO" id="GO:0016301">
    <property type="term" value="F:kinase activity"/>
    <property type="evidence" value="ECO:0007669"/>
    <property type="project" value="UniProtKB-KW"/>
</dbReference>
<keyword evidence="3" id="KW-0902">Two-component regulatory system</keyword>
<feature type="transmembrane region" description="Helical" evidence="4">
    <location>
        <begin position="86"/>
        <end position="106"/>
    </location>
</feature>
<dbReference type="InterPro" id="IPR050482">
    <property type="entry name" value="Sensor_HK_TwoCompSys"/>
</dbReference>
<dbReference type="Gene3D" id="1.20.5.1930">
    <property type="match status" value="1"/>
</dbReference>
<evidence type="ECO:0000256" key="4">
    <source>
        <dbReference type="SAM" id="Phobius"/>
    </source>
</evidence>
<sequence length="411" mass="43470">MRLVDSWRRRTGPERFETYTRWTLYLLLGMVPLLAASVIGTTELDPDRTAAFTAYAGLVVVETGVAIVVIRHGVTAFRDSTSLPRGPVVLLVALTAAAVVAAMLGLPPATSMGWDGRGAAVLIALATCLFALTPVLTSPVLLPLALVVSLVATLANRPALDWPLVVPTAMVFGIVMLALTPSFRISVWMLGVVWEQERTRQLHARLAVAEERLRFSRDLHDVLGRALSAIALKSELGAELSRRGQGERAAEQMLEVRELANDSLREVRAVVAGYRQADLATELAGARSVLRSAGVRTRIIGEDTTLPPRVQSALAWVVREGATNVVRHSSADSCTIDLAVVEEAGERLAQLTVVNDGVSAPPSTGSGLVGLSERLADLGGTVTTEAPGGTFTLRARVPLGGDDAGGTMGAP</sequence>
<gene>
    <name evidence="6" type="ORF">H9624_11715</name>
</gene>
<feature type="transmembrane region" description="Helical" evidence="4">
    <location>
        <begin position="22"/>
        <end position="40"/>
    </location>
</feature>
<feature type="transmembrane region" description="Helical" evidence="4">
    <location>
        <begin position="52"/>
        <end position="74"/>
    </location>
</feature>
<dbReference type="RefSeq" id="WP_251840081.1">
    <property type="nucleotide sequence ID" value="NZ_JACSPO010000006.1"/>
</dbReference>
<evidence type="ECO:0000259" key="5">
    <source>
        <dbReference type="Pfam" id="PF07730"/>
    </source>
</evidence>
<dbReference type="Gene3D" id="3.30.565.10">
    <property type="entry name" value="Histidine kinase-like ATPase, C-terminal domain"/>
    <property type="match status" value="1"/>
</dbReference>
<name>A0ABR8Z4X2_9MICO</name>
<feature type="domain" description="Signal transduction histidine kinase subgroup 3 dimerisation and phosphoacceptor" evidence="5">
    <location>
        <begin position="211"/>
        <end position="279"/>
    </location>
</feature>
<keyword evidence="4" id="KW-0472">Membrane</keyword>
<dbReference type="Proteomes" id="UP000661894">
    <property type="component" value="Unassembled WGS sequence"/>
</dbReference>
<dbReference type="EMBL" id="JACSPO010000006">
    <property type="protein sequence ID" value="MBD8062986.1"/>
    <property type="molecule type" value="Genomic_DNA"/>
</dbReference>
<dbReference type="PANTHER" id="PTHR24421:SF63">
    <property type="entry name" value="SENSOR HISTIDINE KINASE DESK"/>
    <property type="match status" value="1"/>
</dbReference>
<protein>
    <submittedName>
        <fullName evidence="6">Sensor histidine kinase</fullName>
    </submittedName>
</protein>
<dbReference type="CDD" id="cd16917">
    <property type="entry name" value="HATPase_UhpB-NarQ-NarX-like"/>
    <property type="match status" value="1"/>
</dbReference>
<feature type="transmembrane region" description="Helical" evidence="4">
    <location>
        <begin position="162"/>
        <end position="180"/>
    </location>
</feature>
<proteinExistence type="predicted"/>
<feature type="transmembrane region" description="Helical" evidence="4">
    <location>
        <begin position="118"/>
        <end position="142"/>
    </location>
</feature>
<keyword evidence="1" id="KW-0808">Transferase</keyword>
<dbReference type="Pfam" id="PF07730">
    <property type="entry name" value="HisKA_3"/>
    <property type="match status" value="1"/>
</dbReference>
<dbReference type="InterPro" id="IPR036890">
    <property type="entry name" value="HATPase_C_sf"/>
</dbReference>
<keyword evidence="4" id="KW-1133">Transmembrane helix</keyword>
<organism evidence="6 7">
    <name type="scientific">Oceanitalea stevensii</name>
    <dbReference type="NCBI Taxonomy" id="2763072"/>
    <lineage>
        <taxon>Bacteria</taxon>
        <taxon>Bacillati</taxon>
        <taxon>Actinomycetota</taxon>
        <taxon>Actinomycetes</taxon>
        <taxon>Micrococcales</taxon>
        <taxon>Bogoriellaceae</taxon>
        <taxon>Georgenia</taxon>
    </lineage>
</organism>
<evidence type="ECO:0000313" key="7">
    <source>
        <dbReference type="Proteomes" id="UP000661894"/>
    </source>
</evidence>
<dbReference type="PANTHER" id="PTHR24421">
    <property type="entry name" value="NITRATE/NITRITE SENSOR PROTEIN NARX-RELATED"/>
    <property type="match status" value="1"/>
</dbReference>
<keyword evidence="4" id="KW-0812">Transmembrane</keyword>
<evidence type="ECO:0000256" key="3">
    <source>
        <dbReference type="ARBA" id="ARBA00023012"/>
    </source>
</evidence>
<dbReference type="SUPFAM" id="SSF55874">
    <property type="entry name" value="ATPase domain of HSP90 chaperone/DNA topoisomerase II/histidine kinase"/>
    <property type="match status" value="1"/>
</dbReference>
<comment type="caution">
    <text evidence="6">The sequence shown here is derived from an EMBL/GenBank/DDBJ whole genome shotgun (WGS) entry which is preliminary data.</text>
</comment>
<keyword evidence="7" id="KW-1185">Reference proteome</keyword>
<accession>A0ABR8Z4X2</accession>
<reference evidence="6 7" key="1">
    <citation type="submission" date="2020-08" db="EMBL/GenBank/DDBJ databases">
        <title>A Genomic Blueprint of the Chicken Gut Microbiome.</title>
        <authorList>
            <person name="Gilroy R."/>
            <person name="Ravi A."/>
            <person name="Getino M."/>
            <person name="Pursley I."/>
            <person name="Horton D.L."/>
            <person name="Alikhan N.-F."/>
            <person name="Baker D."/>
            <person name="Gharbi K."/>
            <person name="Hall N."/>
            <person name="Watson M."/>
            <person name="Adriaenssens E.M."/>
            <person name="Foster-Nyarko E."/>
            <person name="Jarju S."/>
            <person name="Secka A."/>
            <person name="Antonio M."/>
            <person name="Oren A."/>
            <person name="Chaudhuri R."/>
            <person name="La Ragione R.M."/>
            <person name="Hildebrand F."/>
            <person name="Pallen M.J."/>
        </authorList>
    </citation>
    <scope>NUCLEOTIDE SEQUENCE [LARGE SCALE GENOMIC DNA]</scope>
    <source>
        <strain evidence="6 7">Sa1BUA1</strain>
    </source>
</reference>
<evidence type="ECO:0000256" key="2">
    <source>
        <dbReference type="ARBA" id="ARBA00022777"/>
    </source>
</evidence>
<evidence type="ECO:0000313" key="6">
    <source>
        <dbReference type="EMBL" id="MBD8062986.1"/>
    </source>
</evidence>
<evidence type="ECO:0000256" key="1">
    <source>
        <dbReference type="ARBA" id="ARBA00022679"/>
    </source>
</evidence>
<keyword evidence="2 6" id="KW-0418">Kinase</keyword>
<dbReference type="InterPro" id="IPR011712">
    <property type="entry name" value="Sig_transdc_His_kin_sub3_dim/P"/>
</dbReference>